<dbReference type="Proteomes" id="UP000011560">
    <property type="component" value="Unassembled WGS sequence"/>
</dbReference>
<reference evidence="2 3" key="1">
    <citation type="journal article" date="2014" name="PLoS Genet.">
        <title>Phylogenetically driven sequencing of extremely halophilic archaea reveals strategies for static and dynamic osmo-response.</title>
        <authorList>
            <person name="Becker E.A."/>
            <person name="Seitzer P.M."/>
            <person name="Tritt A."/>
            <person name="Larsen D."/>
            <person name="Krusor M."/>
            <person name="Yao A.I."/>
            <person name="Wu D."/>
            <person name="Madern D."/>
            <person name="Eisen J.A."/>
            <person name="Darling A.E."/>
            <person name="Facciotti M.T."/>
        </authorList>
    </citation>
    <scope>NUCLEOTIDE SEQUENCE [LARGE SCALE GENOMIC DNA]</scope>
    <source>
        <strain evidence="2 3">JCM 14624</strain>
    </source>
</reference>
<gene>
    <name evidence="2" type="ORF">C479_12037</name>
</gene>
<protein>
    <recommendedName>
        <fullName evidence="4">DUF2795 domain-containing protein</fullName>
    </recommendedName>
</protein>
<organism evidence="2 3">
    <name type="scientific">Halovivax asiaticus JCM 14624</name>
    <dbReference type="NCBI Taxonomy" id="1227490"/>
    <lineage>
        <taxon>Archaea</taxon>
        <taxon>Methanobacteriati</taxon>
        <taxon>Methanobacteriota</taxon>
        <taxon>Stenosarchaea group</taxon>
        <taxon>Halobacteria</taxon>
        <taxon>Halobacteriales</taxon>
        <taxon>Natrialbaceae</taxon>
        <taxon>Halovivax</taxon>
    </lineage>
</organism>
<name>M0BE63_9EURY</name>
<dbReference type="InterPro" id="IPR043899">
    <property type="entry name" value="DUF5789"/>
</dbReference>
<keyword evidence="3" id="KW-1185">Reference proteome</keyword>
<evidence type="ECO:0008006" key="4">
    <source>
        <dbReference type="Google" id="ProtNLM"/>
    </source>
</evidence>
<dbReference type="STRING" id="1227490.C479_12037"/>
<dbReference type="OrthoDB" id="227978at2157"/>
<dbReference type="AlphaFoldDB" id="M0BE63"/>
<proteinExistence type="predicted"/>
<dbReference type="EMBL" id="AOIQ01000018">
    <property type="protein sequence ID" value="ELZ09115.1"/>
    <property type="molecule type" value="Genomic_DNA"/>
</dbReference>
<comment type="caution">
    <text evidence="2">The sequence shown here is derived from an EMBL/GenBank/DDBJ whole genome shotgun (WGS) entry which is preliminary data.</text>
</comment>
<feature type="region of interest" description="Disordered" evidence="1">
    <location>
        <begin position="60"/>
        <end position="84"/>
    </location>
</feature>
<evidence type="ECO:0000313" key="2">
    <source>
        <dbReference type="EMBL" id="ELZ09115.1"/>
    </source>
</evidence>
<evidence type="ECO:0000256" key="1">
    <source>
        <dbReference type="SAM" id="MobiDB-lite"/>
    </source>
</evidence>
<sequence>MGAITLNELTDRLATLSYPVSLETVDRELGDTTLQLADGETTIGETLELVGTDRFDSENELESELFGALPRNAVGEPYQSEGEG</sequence>
<accession>M0BE63</accession>
<dbReference type="RefSeq" id="WP_007702815.1">
    <property type="nucleotide sequence ID" value="NZ_AOIQ01000018.1"/>
</dbReference>
<evidence type="ECO:0000313" key="3">
    <source>
        <dbReference type="Proteomes" id="UP000011560"/>
    </source>
</evidence>
<dbReference type="Pfam" id="PF19102">
    <property type="entry name" value="DUF5789"/>
    <property type="match status" value="1"/>
</dbReference>